<feature type="region of interest" description="Disordered" evidence="1">
    <location>
        <begin position="276"/>
        <end position="314"/>
    </location>
</feature>
<dbReference type="EMBL" id="CCKQ01014485">
    <property type="protein sequence ID" value="CDW86251.1"/>
    <property type="molecule type" value="Genomic_DNA"/>
</dbReference>
<feature type="transmembrane region" description="Helical" evidence="2">
    <location>
        <begin position="147"/>
        <end position="172"/>
    </location>
</feature>
<dbReference type="Proteomes" id="UP000039865">
    <property type="component" value="Unassembled WGS sequence"/>
</dbReference>
<keyword evidence="2" id="KW-1133">Transmembrane helix</keyword>
<feature type="region of interest" description="Disordered" evidence="1">
    <location>
        <begin position="353"/>
        <end position="378"/>
    </location>
</feature>
<feature type="transmembrane region" description="Helical" evidence="2">
    <location>
        <begin position="116"/>
        <end position="135"/>
    </location>
</feature>
<reference evidence="4 5" key="1">
    <citation type="submission" date="2014-06" db="EMBL/GenBank/DDBJ databases">
        <authorList>
            <person name="Swart Estienne"/>
        </authorList>
    </citation>
    <scope>NUCLEOTIDE SEQUENCE [LARGE SCALE GENOMIC DNA]</scope>
    <source>
        <strain evidence="4 5">130c</strain>
    </source>
</reference>
<dbReference type="PANTHER" id="PTHR11319">
    <property type="entry name" value="G PROTEIN-COUPLED RECEPTOR-RELATED"/>
    <property type="match status" value="1"/>
</dbReference>
<dbReference type="AlphaFoldDB" id="A0A078AVY3"/>
<name>A0A078AVY3_STYLE</name>
<feature type="compositionally biased region" description="Low complexity" evidence="1">
    <location>
        <begin position="355"/>
        <end position="364"/>
    </location>
</feature>
<dbReference type="Pfam" id="PF06011">
    <property type="entry name" value="TRP"/>
    <property type="match status" value="1"/>
</dbReference>
<accession>A0A078AVY3</accession>
<feature type="transmembrane region" description="Helical" evidence="2">
    <location>
        <begin position="60"/>
        <end position="79"/>
    </location>
</feature>
<dbReference type="OrthoDB" id="326856at2759"/>
<evidence type="ECO:0000256" key="2">
    <source>
        <dbReference type="SAM" id="Phobius"/>
    </source>
</evidence>
<keyword evidence="2" id="KW-0472">Membrane</keyword>
<evidence type="ECO:0000313" key="5">
    <source>
        <dbReference type="Proteomes" id="UP000039865"/>
    </source>
</evidence>
<feature type="domain" description="TRP C-terminal" evidence="3">
    <location>
        <begin position="8"/>
        <end position="175"/>
    </location>
</feature>
<evidence type="ECO:0000313" key="4">
    <source>
        <dbReference type="EMBL" id="CDW86251.1"/>
    </source>
</evidence>
<gene>
    <name evidence="4" type="primary">Contig8672.g9255</name>
    <name evidence="4" type="ORF">STYLEM_15343</name>
</gene>
<dbReference type="InParanoid" id="A0A078AVY3"/>
<protein>
    <recommendedName>
        <fullName evidence="3">TRP C-terminal domain-containing protein</fullName>
    </recommendedName>
</protein>
<feature type="compositionally biased region" description="Basic residues" evidence="1">
    <location>
        <begin position="278"/>
        <end position="293"/>
    </location>
</feature>
<dbReference type="InterPro" id="IPR010308">
    <property type="entry name" value="TRP_C"/>
</dbReference>
<feature type="compositionally biased region" description="Polar residues" evidence="1">
    <location>
        <begin position="365"/>
        <end position="378"/>
    </location>
</feature>
<evidence type="ECO:0000256" key="1">
    <source>
        <dbReference type="SAM" id="MobiDB-lite"/>
    </source>
</evidence>
<feature type="transmembrane region" description="Helical" evidence="2">
    <location>
        <begin position="6"/>
        <end position="29"/>
    </location>
</feature>
<proteinExistence type="predicted"/>
<organism evidence="4 5">
    <name type="scientific">Stylonychia lemnae</name>
    <name type="common">Ciliate</name>
    <dbReference type="NCBI Taxonomy" id="5949"/>
    <lineage>
        <taxon>Eukaryota</taxon>
        <taxon>Sar</taxon>
        <taxon>Alveolata</taxon>
        <taxon>Ciliophora</taxon>
        <taxon>Intramacronucleata</taxon>
        <taxon>Spirotrichea</taxon>
        <taxon>Stichotrichia</taxon>
        <taxon>Sporadotrichida</taxon>
        <taxon>Oxytrichidae</taxon>
        <taxon>Stylonychinae</taxon>
        <taxon>Stylonychia</taxon>
    </lineage>
</organism>
<feature type="transmembrane region" description="Helical" evidence="2">
    <location>
        <begin position="85"/>
        <end position="104"/>
    </location>
</feature>
<keyword evidence="2" id="KW-0812">Transmembrane</keyword>
<dbReference type="PANTHER" id="PTHR11319:SF35">
    <property type="entry name" value="OUTER MEMBRANE PROTEIN PMPC-RELATED"/>
    <property type="match status" value="1"/>
</dbReference>
<sequence length="378" mass="43916">MLEILSGMLAIIFLFITLATPFAITIFIYQKHESIQNDDEFENKWGSIYESLRKEQISTLFWNVIFLFKRLIFAIIAVFMREYPALQILILIMMNLGSMLYIFHTKPFDDAKTNNLEVFNEACVLGISYQILFFTDYLRDPLIQYQIGYGILIVTGLMMGVNTIFMLVMLVFEIKQCFLEKKKRFNNWRTELKQKRAQSRVEKYQNTEQSDKDNAFSKVYDEKSLINELNKTKAKLLIDPESSTQRNSSNAQINIQPVTMADKFEIQMEMRSQYLNVGKKHNKKKVKKKKKKNNQGGQDNQNRKVRKIESESKVVKVPTEQETFDIFGTFGPSQQVKSSVNIIVDDLDIHSPNLKTQQNTQNTKSQGDTNSPLIKISS</sequence>
<keyword evidence="5" id="KW-1185">Reference proteome</keyword>
<evidence type="ECO:0000259" key="3">
    <source>
        <dbReference type="Pfam" id="PF06011"/>
    </source>
</evidence>